<reference evidence="1 2" key="1">
    <citation type="submission" date="2020-08" db="EMBL/GenBank/DDBJ databases">
        <title>Sequencing the genomes of 1000 actinobacteria strains.</title>
        <authorList>
            <person name="Klenk H.-P."/>
        </authorList>
    </citation>
    <scope>NUCLEOTIDE SEQUENCE [LARGE SCALE GENOMIC DNA]</scope>
    <source>
        <strain evidence="1 2">DSM 17294</strain>
    </source>
</reference>
<dbReference type="AlphaFoldDB" id="A0A841DQ16"/>
<protein>
    <submittedName>
        <fullName evidence="1">Uncharacterized protein</fullName>
    </submittedName>
</protein>
<evidence type="ECO:0000313" key="1">
    <source>
        <dbReference type="EMBL" id="MBB5978477.1"/>
    </source>
</evidence>
<gene>
    <name evidence="1" type="ORF">HDA44_001818</name>
</gene>
<organism evidence="1 2">
    <name type="scientific">Kribbella solani</name>
    <dbReference type="NCBI Taxonomy" id="236067"/>
    <lineage>
        <taxon>Bacteria</taxon>
        <taxon>Bacillati</taxon>
        <taxon>Actinomycetota</taxon>
        <taxon>Actinomycetes</taxon>
        <taxon>Propionibacteriales</taxon>
        <taxon>Kribbellaceae</taxon>
        <taxon>Kribbella</taxon>
    </lineage>
</organism>
<name>A0A841DQ16_9ACTN</name>
<dbReference type="RefSeq" id="WP_184832881.1">
    <property type="nucleotide sequence ID" value="NZ_BAAAVN010000004.1"/>
</dbReference>
<keyword evidence="2" id="KW-1185">Reference proteome</keyword>
<sequence>MSAGWVAATVRAKAMARRRLGAGAARRIASAQSFADALGLLDGTAYARAGVPGTTYARPAAAGTTLPEVEWAVAAVELWQLRVLAGWLPRSAAGLARALGARYELMNIEAHARVLAAVPGSPGAGRWPAYQDLGSLALSWPRIAATTSPVELRSALAASPWGDPGDDWAANLHDVLVLRWLGMIVAAAPQTAEWVTGAAVLIIAKQLLVATSGPAGRLVRAAAPLIGSGWERARSVPDLRAATPVPGRWVLDGIATPGELWRAEARLAARIESDGFRLLRDGTPGVTPVLGAVAVLAADGWRVRVALGDAAYGAGPGEVLDALDVFGVMA</sequence>
<dbReference type="EMBL" id="JACHNF010000001">
    <property type="protein sequence ID" value="MBB5978477.1"/>
    <property type="molecule type" value="Genomic_DNA"/>
</dbReference>
<proteinExistence type="predicted"/>
<dbReference type="Proteomes" id="UP000558997">
    <property type="component" value="Unassembled WGS sequence"/>
</dbReference>
<comment type="caution">
    <text evidence="1">The sequence shown here is derived from an EMBL/GenBank/DDBJ whole genome shotgun (WGS) entry which is preliminary data.</text>
</comment>
<accession>A0A841DQ16</accession>
<evidence type="ECO:0000313" key="2">
    <source>
        <dbReference type="Proteomes" id="UP000558997"/>
    </source>
</evidence>